<gene>
    <name evidence="7" type="ORF">VKT23_003865</name>
</gene>
<dbReference type="InterPro" id="IPR003892">
    <property type="entry name" value="CUE"/>
</dbReference>
<evidence type="ECO:0000256" key="5">
    <source>
        <dbReference type="SAM" id="Phobius"/>
    </source>
</evidence>
<feature type="transmembrane region" description="Helical" evidence="5">
    <location>
        <begin position="124"/>
        <end position="146"/>
    </location>
</feature>
<evidence type="ECO:0000256" key="3">
    <source>
        <dbReference type="ARBA" id="ARBA00022989"/>
    </source>
</evidence>
<keyword evidence="2 5" id="KW-0812">Transmembrane</keyword>
<name>A0ABR1JYY1_9AGAR</name>
<dbReference type="InterPro" id="IPR035952">
    <property type="entry name" value="Rhomboid-like_sf"/>
</dbReference>
<evidence type="ECO:0000256" key="4">
    <source>
        <dbReference type="ARBA" id="ARBA00023136"/>
    </source>
</evidence>
<dbReference type="InterPro" id="IPR022764">
    <property type="entry name" value="Peptidase_S54_rhomboid_dom"/>
</dbReference>
<keyword evidence="8" id="KW-1185">Reference proteome</keyword>
<sequence length="370" mass="41212">MIIHTLFCHHVKYNKLVSAHLRPTTITTGLGWQGFELAVMSFEHAPFTKGVMIILGLTSIVVGLFDVKHYFHLQLVPHISRHHQYWRLIVHNVTFSNSSDLFLAEVLLYNVGVQIERHFGTLKFASFAFVSTVLSILLEFLSLILFHRAGLNYIPAGPFGLLFSILYQYSRIIPSVYDFRIFGVPLNNKSFIYFLAMHLTVGHLPGSIAAAVIGVFTGQIYRSDLINLKSYRIGNRISSFSRRFLLPLVGSTRSPRRSNRAIPEPANTRLSSLSNDEVVTTARTPRSTARLRDTVPGARPEAGTSVVREWVHELTGRPDGAAAGMRAPPEAEIAQLTTMFPDISREAVVGALQRSQNIEGAVETLLSSQT</sequence>
<proteinExistence type="predicted"/>
<reference evidence="7 8" key="1">
    <citation type="submission" date="2024-01" db="EMBL/GenBank/DDBJ databases">
        <title>A draft genome for the cacao thread blight pathogen Marasmiellus scandens.</title>
        <authorList>
            <person name="Baruah I.K."/>
            <person name="Leung J."/>
            <person name="Bukari Y."/>
            <person name="Amoako-Attah I."/>
            <person name="Meinhardt L.W."/>
            <person name="Bailey B.A."/>
            <person name="Cohen S.P."/>
        </authorList>
    </citation>
    <scope>NUCLEOTIDE SEQUENCE [LARGE SCALE GENOMIC DNA]</scope>
    <source>
        <strain evidence="7 8">GH-19</strain>
    </source>
</reference>
<dbReference type="SUPFAM" id="SSF144091">
    <property type="entry name" value="Rhomboid-like"/>
    <property type="match status" value="1"/>
</dbReference>
<keyword evidence="3 5" id="KW-1133">Transmembrane helix</keyword>
<evidence type="ECO:0000256" key="1">
    <source>
        <dbReference type="ARBA" id="ARBA00004141"/>
    </source>
</evidence>
<protein>
    <recommendedName>
        <fullName evidence="6">CUE domain-containing protein</fullName>
    </recommendedName>
</protein>
<feature type="domain" description="CUE" evidence="6">
    <location>
        <begin position="328"/>
        <end position="370"/>
    </location>
</feature>
<feature type="transmembrane region" description="Helical" evidence="5">
    <location>
        <begin position="153"/>
        <end position="170"/>
    </location>
</feature>
<dbReference type="Gene3D" id="1.20.1540.10">
    <property type="entry name" value="Rhomboid-like"/>
    <property type="match status" value="1"/>
</dbReference>
<feature type="transmembrane region" description="Helical" evidence="5">
    <location>
        <begin position="47"/>
        <end position="67"/>
    </location>
</feature>
<dbReference type="Pfam" id="PF02845">
    <property type="entry name" value="CUE"/>
    <property type="match status" value="1"/>
</dbReference>
<comment type="subcellular location">
    <subcellularLocation>
        <location evidence="1">Membrane</location>
        <topology evidence="1">Multi-pass membrane protein</topology>
    </subcellularLocation>
</comment>
<feature type="transmembrane region" description="Helical" evidence="5">
    <location>
        <begin position="190"/>
        <end position="216"/>
    </location>
</feature>
<evidence type="ECO:0000313" key="7">
    <source>
        <dbReference type="EMBL" id="KAK7469390.1"/>
    </source>
</evidence>
<dbReference type="Pfam" id="PF01694">
    <property type="entry name" value="Rhomboid"/>
    <property type="match status" value="1"/>
</dbReference>
<dbReference type="PANTHER" id="PTHR43066">
    <property type="entry name" value="RHOMBOID-RELATED PROTEIN"/>
    <property type="match status" value="1"/>
</dbReference>
<accession>A0ABR1JYY1</accession>
<evidence type="ECO:0000259" key="6">
    <source>
        <dbReference type="PROSITE" id="PS51140"/>
    </source>
</evidence>
<comment type="caution">
    <text evidence="7">The sequence shown here is derived from an EMBL/GenBank/DDBJ whole genome shotgun (WGS) entry which is preliminary data.</text>
</comment>
<evidence type="ECO:0000256" key="2">
    <source>
        <dbReference type="ARBA" id="ARBA00022692"/>
    </source>
</evidence>
<keyword evidence="4 5" id="KW-0472">Membrane</keyword>
<dbReference type="EMBL" id="JBANRG010000003">
    <property type="protein sequence ID" value="KAK7469390.1"/>
    <property type="molecule type" value="Genomic_DNA"/>
</dbReference>
<organism evidence="7 8">
    <name type="scientific">Marasmiellus scandens</name>
    <dbReference type="NCBI Taxonomy" id="2682957"/>
    <lineage>
        <taxon>Eukaryota</taxon>
        <taxon>Fungi</taxon>
        <taxon>Dikarya</taxon>
        <taxon>Basidiomycota</taxon>
        <taxon>Agaricomycotina</taxon>
        <taxon>Agaricomycetes</taxon>
        <taxon>Agaricomycetidae</taxon>
        <taxon>Agaricales</taxon>
        <taxon>Marasmiineae</taxon>
        <taxon>Omphalotaceae</taxon>
        <taxon>Marasmiellus</taxon>
    </lineage>
</organism>
<dbReference type="PROSITE" id="PS51140">
    <property type="entry name" value="CUE"/>
    <property type="match status" value="1"/>
</dbReference>
<evidence type="ECO:0000313" key="8">
    <source>
        <dbReference type="Proteomes" id="UP001498398"/>
    </source>
</evidence>
<dbReference type="PANTHER" id="PTHR43066:SF21">
    <property type="entry name" value="UBIQUITIN-ASSOCIATED DOMAIN-CONTAINING PROTEIN 2"/>
    <property type="match status" value="1"/>
</dbReference>
<dbReference type="Proteomes" id="UP001498398">
    <property type="component" value="Unassembled WGS sequence"/>
</dbReference>